<feature type="active site" evidence="4">
    <location>
        <position position="348"/>
    </location>
</feature>
<sequence>MIIGMHCHPIFGSYMALRVKFSTYKQRIPQTSKFFENPLGITVRYKMSKNICFIDGLEGILKYRDIDINQLVDLPYDAVSYLLILGDLPGDQELAEYSACLHGEREVNREVIDVIHMCNFNIDSIEALRTIVSFISQFDPDINDSSPEGNMRKAIRLIAKIPTIVATYYRIANGKEPVPPDPSLSHGANFLYMLRGKKPSQLEAEIMEKDFILSAEHELNASTFSSRVTASTLSDLYSAVISGLCTLKGPLHGGARAEVTAMIEEIAYPENAESYVLDKLSKKEKIMGFGHRVYKTYDPRGTIFKQLAKQLAEAKGDMHWYNIAEVVENTVIRELVEKKGKPIYPNVDFYSGVIYKYMDIPPQLATSIFAIGRVSGWIAHCFDQYEKKKVIRPRAFMLDEC</sequence>
<dbReference type="PRINTS" id="PR00143">
    <property type="entry name" value="CITRTSNTHASE"/>
</dbReference>
<dbReference type="EC" id="2.3.3.16" evidence="3"/>
<dbReference type="PROSITE" id="PS00480">
    <property type="entry name" value="CITRATE_SYNTHASE"/>
    <property type="match status" value="1"/>
</dbReference>
<dbReference type="InterPro" id="IPR016142">
    <property type="entry name" value="Citrate_synth-like_lrg_a-sub"/>
</dbReference>
<gene>
    <name evidence="6" type="ORF">MCM1_2341</name>
</gene>
<evidence type="ECO:0000313" key="7">
    <source>
        <dbReference type="Proteomes" id="UP000035331"/>
    </source>
</evidence>
<dbReference type="SUPFAM" id="SSF48256">
    <property type="entry name" value="Citrate synthase"/>
    <property type="match status" value="1"/>
</dbReference>
<dbReference type="PANTHER" id="PTHR11739:SF4">
    <property type="entry name" value="CITRATE SYNTHASE, PEROXISOMAL"/>
    <property type="match status" value="1"/>
</dbReference>
<dbReference type="Pfam" id="PF00285">
    <property type="entry name" value="Citrate_synt"/>
    <property type="match status" value="1"/>
</dbReference>
<dbReference type="Gene3D" id="1.10.580.10">
    <property type="entry name" value="Citrate Synthase, domain 1"/>
    <property type="match status" value="1"/>
</dbReference>
<dbReference type="EMBL" id="CP008746">
    <property type="protein sequence ID" value="AKJ39358.1"/>
    <property type="molecule type" value="Genomic_DNA"/>
</dbReference>
<dbReference type="PANTHER" id="PTHR11739">
    <property type="entry name" value="CITRATE SYNTHASE"/>
    <property type="match status" value="1"/>
</dbReference>
<dbReference type="InterPro" id="IPR036969">
    <property type="entry name" value="Citrate_synthase_sf"/>
</dbReference>
<evidence type="ECO:0000256" key="2">
    <source>
        <dbReference type="ARBA" id="ARBA00022679"/>
    </source>
</evidence>
<protein>
    <recommendedName>
        <fullName evidence="3 5">Citrate synthase</fullName>
        <ecNumber evidence="3">2.3.3.16</ecNumber>
    </recommendedName>
</protein>
<dbReference type="Proteomes" id="UP000035331">
    <property type="component" value="Chromosome"/>
</dbReference>
<dbReference type="GO" id="GO:0005975">
    <property type="term" value="P:carbohydrate metabolic process"/>
    <property type="evidence" value="ECO:0007669"/>
    <property type="project" value="TreeGrafter"/>
</dbReference>
<evidence type="ECO:0000256" key="3">
    <source>
        <dbReference type="PIRNR" id="PIRNR001369"/>
    </source>
</evidence>
<evidence type="ECO:0000313" key="6">
    <source>
        <dbReference type="EMBL" id="AKJ39358.1"/>
    </source>
</evidence>
<proteinExistence type="inferred from homology"/>
<comment type="similarity">
    <text evidence="1 3 5">Belongs to the citrate synthase family.</text>
</comment>
<reference evidence="6 7" key="2">
    <citation type="journal article" date="2015" name="Stand. Genomic Sci.">
        <title>The complete genome sequence of the rumen methanogen Methanosarcina barkeri CM1.</title>
        <authorList>
            <person name="Lambie S.C."/>
            <person name="Kelly W.J."/>
            <person name="Leahy S.C."/>
            <person name="Li D."/>
            <person name="Reilly K."/>
            <person name="McAllister T.A."/>
            <person name="Valle E.R."/>
            <person name="Attwood G.T."/>
            <person name="Altermann E."/>
        </authorList>
    </citation>
    <scope>NUCLEOTIDE SEQUENCE [LARGE SCALE GENOMIC DNA]</scope>
    <source>
        <strain evidence="6 7">CM1</strain>
    </source>
</reference>
<name>A0A0G3CHG3_METBA</name>
<reference evidence="7" key="1">
    <citation type="submission" date="2014-06" db="EMBL/GenBank/DDBJ databases">
        <title>The complete genome sequence of Methanosarcina barkeri CM1.</title>
        <authorList>
            <consortium name="Pastoral Greenhouse Gas Research Consortium"/>
            <person name="Lambie S.C."/>
            <person name="Leahy S.C."/>
            <person name="Kelly W.J."/>
            <person name="Li D."/>
            <person name="Reilly K."/>
            <person name="Attwood G.T."/>
            <person name="Altermann E."/>
        </authorList>
    </citation>
    <scope>NUCLEOTIDE SEQUENCE [LARGE SCALE GENOMIC DNA]</scope>
    <source>
        <strain evidence="7">CM1</strain>
    </source>
</reference>
<dbReference type="InterPro" id="IPR019810">
    <property type="entry name" value="Citrate_synthase_AS"/>
</dbReference>
<dbReference type="PIRSF" id="PIRSF001369">
    <property type="entry name" value="Citrate_synth"/>
    <property type="match status" value="1"/>
</dbReference>
<organism evidence="6 7">
    <name type="scientific">Methanosarcina barkeri CM1</name>
    <dbReference type="NCBI Taxonomy" id="796385"/>
    <lineage>
        <taxon>Archaea</taxon>
        <taxon>Methanobacteriati</taxon>
        <taxon>Methanobacteriota</taxon>
        <taxon>Stenosarchaea group</taxon>
        <taxon>Methanomicrobia</taxon>
        <taxon>Methanosarcinales</taxon>
        <taxon>Methanosarcinaceae</taxon>
        <taxon>Methanosarcina</taxon>
    </lineage>
</organism>
<dbReference type="InterPro" id="IPR016143">
    <property type="entry name" value="Citrate_synth-like_sm_a-sub"/>
</dbReference>
<comment type="catalytic activity">
    <reaction evidence="3">
        <text>oxaloacetate + acetyl-CoA + H2O = citrate + CoA + H(+)</text>
        <dbReference type="Rhea" id="RHEA:16845"/>
        <dbReference type="ChEBI" id="CHEBI:15377"/>
        <dbReference type="ChEBI" id="CHEBI:15378"/>
        <dbReference type="ChEBI" id="CHEBI:16452"/>
        <dbReference type="ChEBI" id="CHEBI:16947"/>
        <dbReference type="ChEBI" id="CHEBI:57287"/>
        <dbReference type="ChEBI" id="CHEBI:57288"/>
        <dbReference type="EC" id="2.3.3.16"/>
    </reaction>
</comment>
<evidence type="ECO:0000256" key="5">
    <source>
        <dbReference type="RuleBase" id="RU000441"/>
    </source>
</evidence>
<dbReference type="GO" id="GO:0036440">
    <property type="term" value="F:citrate synthase activity"/>
    <property type="evidence" value="ECO:0007669"/>
    <property type="project" value="UniProtKB-EC"/>
</dbReference>
<dbReference type="AlphaFoldDB" id="A0A0G3CHG3"/>
<dbReference type="PATRIC" id="fig|796385.3.peg.2884"/>
<evidence type="ECO:0000256" key="4">
    <source>
        <dbReference type="PIRSR" id="PIRSR001369-1"/>
    </source>
</evidence>
<dbReference type="InterPro" id="IPR002020">
    <property type="entry name" value="Citrate_synthase"/>
</dbReference>
<dbReference type="GO" id="GO:0006099">
    <property type="term" value="P:tricarboxylic acid cycle"/>
    <property type="evidence" value="ECO:0007669"/>
    <property type="project" value="InterPro"/>
</dbReference>
<feature type="active site" evidence="4">
    <location>
        <position position="291"/>
    </location>
</feature>
<dbReference type="InterPro" id="IPR024176">
    <property type="entry name" value="Citrate_synthase_bac-typ"/>
</dbReference>
<evidence type="ECO:0000256" key="1">
    <source>
        <dbReference type="ARBA" id="ARBA00010566"/>
    </source>
</evidence>
<accession>A0A0G3CHG3</accession>
<keyword evidence="2 3" id="KW-0808">Transferase</keyword>
<dbReference type="Gene3D" id="1.10.230.10">
    <property type="entry name" value="Cytochrome P450-Terp, domain 2"/>
    <property type="match status" value="1"/>
</dbReference>